<organism evidence="2 3">
    <name type="scientific">Anaeramoeba ignava</name>
    <name type="common">Anaerobic marine amoeba</name>
    <dbReference type="NCBI Taxonomy" id="1746090"/>
    <lineage>
        <taxon>Eukaryota</taxon>
        <taxon>Metamonada</taxon>
        <taxon>Anaeramoebidae</taxon>
        <taxon>Anaeramoeba</taxon>
    </lineage>
</organism>
<dbReference type="AlphaFoldDB" id="A0A9Q0LJB9"/>
<dbReference type="Proteomes" id="UP001149090">
    <property type="component" value="Unassembled WGS sequence"/>
</dbReference>
<evidence type="ECO:0000256" key="1">
    <source>
        <dbReference type="SAM" id="MobiDB-lite"/>
    </source>
</evidence>
<comment type="caution">
    <text evidence="2">The sequence shown here is derived from an EMBL/GenBank/DDBJ whole genome shotgun (WGS) entry which is preliminary data.</text>
</comment>
<accession>A0A9Q0LJB9</accession>
<feature type="region of interest" description="Disordered" evidence="1">
    <location>
        <begin position="326"/>
        <end position="348"/>
    </location>
</feature>
<evidence type="ECO:0000313" key="2">
    <source>
        <dbReference type="EMBL" id="KAJ5073726.1"/>
    </source>
</evidence>
<reference evidence="2" key="1">
    <citation type="submission" date="2022-10" db="EMBL/GenBank/DDBJ databases">
        <title>Novel sulphate-reducing endosymbionts in the free-living metamonad Anaeramoeba.</title>
        <authorList>
            <person name="Jerlstrom-Hultqvist J."/>
            <person name="Cepicka I."/>
            <person name="Gallot-Lavallee L."/>
            <person name="Salas-Leiva D."/>
            <person name="Curtis B.A."/>
            <person name="Zahonova K."/>
            <person name="Pipaliya S."/>
            <person name="Dacks J."/>
            <person name="Roger A.J."/>
        </authorList>
    </citation>
    <scope>NUCLEOTIDE SEQUENCE</scope>
    <source>
        <strain evidence="2">BMAN</strain>
    </source>
</reference>
<keyword evidence="3" id="KW-1185">Reference proteome</keyword>
<evidence type="ECO:0000313" key="3">
    <source>
        <dbReference type="Proteomes" id="UP001149090"/>
    </source>
</evidence>
<protein>
    <submittedName>
        <fullName evidence="2">Uncharacterized protein</fullName>
    </submittedName>
</protein>
<dbReference type="EMBL" id="JAPDFW010000072">
    <property type="protein sequence ID" value="KAJ5073726.1"/>
    <property type="molecule type" value="Genomic_DNA"/>
</dbReference>
<sequence length="610" mass="71396">MQKEKIKQNSQKLKEIFQIIQKLKETTPTSFKRKLETLTDLICDPINTKKIIENEAEIGELYEFLSQKGDFNEDTMDAEVDIADLILNTKMDISVYHVIELLSLVPQYLSTAKKGRKNKFTILWIGEKEIDLSFERVIQTNRSELISLVFLSELIEESIIYSAIEDLYKSTPKGKFRIVIAKKSPEKAIKMIDRFYKECQHVFPTIVYFSPFLPEFDFSQILNCEKFLKENGMKNFWITEIEKLAIHFCSVFTFPLDQKNFVSTFAFFDPTLFEISNNEQLFGKHCVSKLTCVKELDYARIRKNQETYPLSLSNFKVLTVDDPNGDFEKKENNENNADNNEVGQENNKQIEVSPDSVEKKAAVHDFEHFVDLVCESENRVSTVALNSDSEDSIEETQPKKKTLFDLYDYRGGMFFFTENMYIMKTLWELASHHLKDSNISFFRYLLNKLCLVSMNESTNLSLDKFTRLVSWENNLKLINRKIFFVGDYPLSTKQELIQIDPQKTAVSIQEHLDEWHVKYLSKSASDLDRCLCYQQNMHNFFSSGFFTLVITSSSYANTILKELREDIYTNIPVLIYSDNRQDKNMEEIIKKYSLCWSLQKQELIDFLNNL</sequence>
<name>A0A9Q0LJB9_ANAIG</name>
<proteinExistence type="predicted"/>
<gene>
    <name evidence="2" type="ORF">M0811_08290</name>
</gene>